<organism evidence="1 2">
    <name type="scientific">Parasponia andersonii</name>
    <name type="common">Sponia andersonii</name>
    <dbReference type="NCBI Taxonomy" id="3476"/>
    <lineage>
        <taxon>Eukaryota</taxon>
        <taxon>Viridiplantae</taxon>
        <taxon>Streptophyta</taxon>
        <taxon>Embryophyta</taxon>
        <taxon>Tracheophyta</taxon>
        <taxon>Spermatophyta</taxon>
        <taxon>Magnoliopsida</taxon>
        <taxon>eudicotyledons</taxon>
        <taxon>Gunneridae</taxon>
        <taxon>Pentapetalae</taxon>
        <taxon>rosids</taxon>
        <taxon>fabids</taxon>
        <taxon>Rosales</taxon>
        <taxon>Cannabaceae</taxon>
        <taxon>Parasponia</taxon>
    </lineage>
</organism>
<feature type="non-terminal residue" evidence="1">
    <location>
        <position position="118"/>
    </location>
</feature>
<name>A0A2P5AW96_PARAD</name>
<gene>
    <name evidence="1" type="ORF">PanWU01x14_294370</name>
</gene>
<dbReference type="AlphaFoldDB" id="A0A2P5AW96"/>
<dbReference type="Proteomes" id="UP000237105">
    <property type="component" value="Unassembled WGS sequence"/>
</dbReference>
<evidence type="ECO:0000313" key="1">
    <source>
        <dbReference type="EMBL" id="PON40834.1"/>
    </source>
</evidence>
<protein>
    <submittedName>
        <fullName evidence="1">Uncharacterized protein</fullName>
    </submittedName>
</protein>
<dbReference type="EMBL" id="JXTB01000431">
    <property type="protein sequence ID" value="PON40834.1"/>
    <property type="molecule type" value="Genomic_DNA"/>
</dbReference>
<accession>A0A2P5AW96</accession>
<keyword evidence="2" id="KW-1185">Reference proteome</keyword>
<evidence type="ECO:0000313" key="2">
    <source>
        <dbReference type="Proteomes" id="UP000237105"/>
    </source>
</evidence>
<comment type="caution">
    <text evidence="1">The sequence shown here is derived from an EMBL/GenBank/DDBJ whole genome shotgun (WGS) entry which is preliminary data.</text>
</comment>
<reference evidence="2" key="1">
    <citation type="submission" date="2016-06" db="EMBL/GenBank/DDBJ databases">
        <title>Parallel loss of symbiosis genes in relatives of nitrogen-fixing non-legume Parasponia.</title>
        <authorList>
            <person name="Van Velzen R."/>
            <person name="Holmer R."/>
            <person name="Bu F."/>
            <person name="Rutten L."/>
            <person name="Van Zeijl A."/>
            <person name="Liu W."/>
            <person name="Santuari L."/>
            <person name="Cao Q."/>
            <person name="Sharma T."/>
            <person name="Shen D."/>
            <person name="Roswanjaya Y."/>
            <person name="Wardhani T."/>
            <person name="Kalhor M.S."/>
            <person name="Jansen J."/>
            <person name="Van den Hoogen J."/>
            <person name="Gungor B."/>
            <person name="Hartog M."/>
            <person name="Hontelez J."/>
            <person name="Verver J."/>
            <person name="Yang W.-C."/>
            <person name="Schijlen E."/>
            <person name="Repin R."/>
            <person name="Schilthuizen M."/>
            <person name="Schranz E."/>
            <person name="Heidstra R."/>
            <person name="Miyata K."/>
            <person name="Fedorova E."/>
            <person name="Kohlen W."/>
            <person name="Bisseling T."/>
            <person name="Smit S."/>
            <person name="Geurts R."/>
        </authorList>
    </citation>
    <scope>NUCLEOTIDE SEQUENCE [LARGE SCALE GENOMIC DNA]</scope>
    <source>
        <strain evidence="2">cv. WU1-14</strain>
    </source>
</reference>
<proteinExistence type="predicted"/>
<sequence>MRFEAFGEEWGVERGGENGDLDVSLQRAWPCRGWATCSLAPLEVKKRTWRWWVVSVVMVVMNGDSFGLRLERWRRKESMGMGFDALKLNELVKSTLTDLFLSFSVITRRMEVIDLFCN</sequence>